<name>A0A8E0S493_9TREM</name>
<dbReference type="SMART" id="SM00324">
    <property type="entry name" value="RhoGAP"/>
    <property type="match status" value="1"/>
</dbReference>
<dbReference type="Gene3D" id="1.10.555.10">
    <property type="entry name" value="Rho GTPase activation protein"/>
    <property type="match status" value="1"/>
</dbReference>
<dbReference type="SUPFAM" id="SSF48350">
    <property type="entry name" value="GTPase activation domain, GAP"/>
    <property type="match status" value="1"/>
</dbReference>
<feature type="compositionally biased region" description="Basic and acidic residues" evidence="2">
    <location>
        <begin position="877"/>
        <end position="891"/>
    </location>
</feature>
<dbReference type="GO" id="GO:0007165">
    <property type="term" value="P:signal transduction"/>
    <property type="evidence" value="ECO:0007669"/>
    <property type="project" value="InterPro"/>
</dbReference>
<evidence type="ECO:0000313" key="5">
    <source>
        <dbReference type="Proteomes" id="UP000728185"/>
    </source>
</evidence>
<sequence length="908" mass="100874">VHSVLSTIQAHLNSYAESLTQADLESPSVREFREAWPQRYVELCKFHLSVLIDLPSNFFEESPTCAQLNRTPPRPKEDVGGVVVSCLSPDPVPARKRATRPWQRFRHLPLNDQESTHSVNGEQFLVYPESIIMQLPIFLGHRQAKKHQQPVSGSNSMGADQFVRNVMMVMDALDTPEHLSIEGVFRKTGNVVRQRLLRQRIATDKITDLDSLINYSEPKPWRPAGRNPVPTTNVTRRGRKPNLESDPLSVQVNVHDLASALKGVLYEMPEPILSSRLLPLFAQVAALTAGRIDDRGTRVQLRPIEERIAEAKQLKALRLLCLLLPETHARLFQRLLRLLKNTLAYSDLNRMTAESLGTLFGPLLLSPGKVHTRDLHNQYNNLARLATTMIDQGVSGLWMIPRSFAQDIERNLAHFQKVLKNCDDPVTKQEIASAHAPNNLVRTASDDSGLGWTEASQPSSDADSCVMPYKHVSLERRELPALVTCINFAVRSKLESTTAIQLLDGSCDSPSRIMSSLGETEFAVAELCAAVQAMPDTDPRKRRLIQRFNATNGGLTPGSNDHARRPLLSRAQWPKTKQACTPSNSPGSVPFTRAHSGNSAFKAAKTIRSSLRRRLALKSTISIGSCFEHHLFDKPIPERSEETFLAKRTPLANVDTFHNTASPVFDCPVPLPNLTSMRLSPTTNPEQQISSARFSLMSTTSIGSLGNGGSGDMFFCCPLVEALASPFRRRAYASNQQTPDSVRSNSINTNCSTPVGRVLRTTGRKRLRCLSPPPVQAYGLQDYNREVSSCSQSRNGELQTYYPIPPSGMLCGPKTPKRSSTLRHERTSHSQSFANLLTRHGRLCRVTTQTNLLAYGYRTVSHTPRFRSASAHTISIRRSETMPSEKSKLPDNDPAGLRPCESLTILSP</sequence>
<dbReference type="Pfam" id="PF00620">
    <property type="entry name" value="RhoGAP"/>
    <property type="match status" value="1"/>
</dbReference>
<dbReference type="AlphaFoldDB" id="A0A8E0S493"/>
<evidence type="ECO:0000259" key="3">
    <source>
        <dbReference type="PROSITE" id="PS50238"/>
    </source>
</evidence>
<feature type="region of interest" description="Disordered" evidence="2">
    <location>
        <begin position="219"/>
        <end position="246"/>
    </location>
</feature>
<feature type="domain" description="Rho-GAP" evidence="3">
    <location>
        <begin position="149"/>
        <end position="397"/>
    </location>
</feature>
<dbReference type="GO" id="GO:0005096">
    <property type="term" value="F:GTPase activator activity"/>
    <property type="evidence" value="ECO:0007669"/>
    <property type="project" value="UniProtKB-KW"/>
</dbReference>
<keyword evidence="1" id="KW-0343">GTPase activation</keyword>
<evidence type="ECO:0000256" key="2">
    <source>
        <dbReference type="SAM" id="MobiDB-lite"/>
    </source>
</evidence>
<accession>A0A8E0S493</accession>
<protein>
    <submittedName>
        <fullName evidence="4">Rho GTPase-activating protein 19</fullName>
    </submittedName>
</protein>
<gene>
    <name evidence="4" type="ORF">FBUS_00438</name>
</gene>
<feature type="region of interest" description="Disordered" evidence="2">
    <location>
        <begin position="869"/>
        <end position="908"/>
    </location>
</feature>
<dbReference type="PROSITE" id="PS50238">
    <property type="entry name" value="RHOGAP"/>
    <property type="match status" value="1"/>
</dbReference>
<dbReference type="InterPro" id="IPR000198">
    <property type="entry name" value="RhoGAP_dom"/>
</dbReference>
<evidence type="ECO:0000313" key="4">
    <source>
        <dbReference type="EMBL" id="KAA0200597.1"/>
    </source>
</evidence>
<keyword evidence="5" id="KW-1185">Reference proteome</keyword>
<proteinExistence type="predicted"/>
<dbReference type="OrthoDB" id="10061772at2759"/>
<feature type="region of interest" description="Disordered" evidence="2">
    <location>
        <begin position="573"/>
        <end position="595"/>
    </location>
</feature>
<dbReference type="GO" id="GO:0005737">
    <property type="term" value="C:cytoplasm"/>
    <property type="evidence" value="ECO:0007669"/>
    <property type="project" value="TreeGrafter"/>
</dbReference>
<organism evidence="4 5">
    <name type="scientific">Fasciolopsis buskii</name>
    <dbReference type="NCBI Taxonomy" id="27845"/>
    <lineage>
        <taxon>Eukaryota</taxon>
        <taxon>Metazoa</taxon>
        <taxon>Spiralia</taxon>
        <taxon>Lophotrochozoa</taxon>
        <taxon>Platyhelminthes</taxon>
        <taxon>Trematoda</taxon>
        <taxon>Digenea</taxon>
        <taxon>Plagiorchiida</taxon>
        <taxon>Echinostomata</taxon>
        <taxon>Echinostomatoidea</taxon>
        <taxon>Fasciolidae</taxon>
        <taxon>Fasciolopsis</taxon>
    </lineage>
</organism>
<evidence type="ECO:0000256" key="1">
    <source>
        <dbReference type="ARBA" id="ARBA00022468"/>
    </source>
</evidence>
<dbReference type="Proteomes" id="UP000728185">
    <property type="component" value="Unassembled WGS sequence"/>
</dbReference>
<dbReference type="PANTHER" id="PTHR14963:SF7">
    <property type="entry name" value="RHO GTPASE-ACTIVATING PROTEIN 19"/>
    <property type="match status" value="1"/>
</dbReference>
<reference evidence="4" key="1">
    <citation type="submission" date="2019-05" db="EMBL/GenBank/DDBJ databases">
        <title>Annotation for the trematode Fasciolopsis buski.</title>
        <authorList>
            <person name="Choi Y.-J."/>
        </authorList>
    </citation>
    <scope>NUCLEOTIDE SEQUENCE</scope>
    <source>
        <strain evidence="4">HT</strain>
        <tissue evidence="4">Whole worm</tissue>
    </source>
</reference>
<feature type="non-terminal residue" evidence="4">
    <location>
        <position position="908"/>
    </location>
</feature>
<feature type="region of interest" description="Disordered" evidence="2">
    <location>
        <begin position="805"/>
        <end position="828"/>
    </location>
</feature>
<feature type="compositionally biased region" description="Polar residues" evidence="2">
    <location>
        <begin position="578"/>
        <end position="587"/>
    </location>
</feature>
<dbReference type="PANTHER" id="PTHR14963">
    <property type="entry name" value="RHO GTPASE ACTIVATING PROTEIN 18,19-RELATED"/>
    <property type="match status" value="1"/>
</dbReference>
<dbReference type="InterPro" id="IPR008936">
    <property type="entry name" value="Rho_GTPase_activation_prot"/>
</dbReference>
<comment type="caution">
    <text evidence="4">The sequence shown here is derived from an EMBL/GenBank/DDBJ whole genome shotgun (WGS) entry which is preliminary data.</text>
</comment>
<dbReference type="EMBL" id="LUCM01000398">
    <property type="protein sequence ID" value="KAA0200597.1"/>
    <property type="molecule type" value="Genomic_DNA"/>
</dbReference>
<dbReference type="GO" id="GO:0051056">
    <property type="term" value="P:regulation of small GTPase mediated signal transduction"/>
    <property type="evidence" value="ECO:0007669"/>
    <property type="project" value="TreeGrafter"/>
</dbReference>